<dbReference type="InterPro" id="IPR004841">
    <property type="entry name" value="AA-permease/SLC12A_dom"/>
</dbReference>
<keyword evidence="9" id="KW-1185">Reference proteome</keyword>
<evidence type="ECO:0000256" key="2">
    <source>
        <dbReference type="ARBA" id="ARBA00022692"/>
    </source>
</evidence>
<dbReference type="RefSeq" id="WP_113902556.1">
    <property type="nucleotide sequence ID" value="NZ_QNSB01000001.1"/>
</dbReference>
<feature type="transmembrane region" description="Helical" evidence="6">
    <location>
        <begin position="392"/>
        <end position="413"/>
    </location>
</feature>
<dbReference type="PANTHER" id="PTHR42770">
    <property type="entry name" value="AMINO ACID TRANSPORTER-RELATED"/>
    <property type="match status" value="1"/>
</dbReference>
<evidence type="ECO:0000256" key="1">
    <source>
        <dbReference type="ARBA" id="ARBA00004141"/>
    </source>
</evidence>
<comment type="caution">
    <text evidence="8">The sequence shown here is derived from an EMBL/GenBank/DDBJ whole genome shotgun (WGS) entry which is preliminary data.</text>
</comment>
<dbReference type="GO" id="GO:0055085">
    <property type="term" value="P:transmembrane transport"/>
    <property type="evidence" value="ECO:0007669"/>
    <property type="project" value="InterPro"/>
</dbReference>
<feature type="transmembrane region" description="Helical" evidence="6">
    <location>
        <begin position="327"/>
        <end position="353"/>
    </location>
</feature>
<sequence length="476" mass="51647">MKKPPLSHDATYTSKRSGSYKRILTTPALILFGLAYMVPLTVFTTIGYVSELSHGHVATAYVVTLSAMLFTALSYAAMVRTQPSSGSAYAYVRSSFGARTGFVVGWTLMLDYILLPMICYLFFGIYMHEYLPTVPTAVWIIGSVVVVTGLNILGIRLVSRMNLILVGVQIIFIIVFASASIRTMNGQEIPSPISPFLNGDMPFAGIMAGAAMLCLSFLGFDAVSTLSEEAKNPRRSIPKAIVLCTLIGGGMFIVIAYIAQMVFPSFRFANVDAASLEIMQHAGGQWLSALFTACYCAGLFACAMASQASVSRIIYAMGRDGALPRNFFGTLGARFGTPVNATLVSGLFGLTALFIDGDLATSVISFGALTAFSFVNLSVIKHHIVDRRMHSFADWLRFGLLPAIGVVLTLWLWTQLSAHTFAIGFCWVVVGVIWLAVLTRMFRKPMPEIRLTDAEESEVDTEDAESVSAPTTQHQS</sequence>
<dbReference type="PIRSF" id="PIRSF006060">
    <property type="entry name" value="AA_transporter"/>
    <property type="match status" value="1"/>
</dbReference>
<feature type="transmembrane region" description="Helical" evidence="6">
    <location>
        <begin position="58"/>
        <end position="79"/>
    </location>
</feature>
<evidence type="ECO:0000259" key="7">
    <source>
        <dbReference type="Pfam" id="PF00324"/>
    </source>
</evidence>
<reference evidence="8 9" key="1">
    <citation type="submission" date="2018-06" db="EMBL/GenBank/DDBJ databases">
        <title>Freshwater and sediment microbial communities from various areas in North America, analyzing microbe dynamics in response to fracking.</title>
        <authorList>
            <person name="Lamendella R."/>
        </authorList>
    </citation>
    <scope>NUCLEOTIDE SEQUENCE [LARGE SCALE GENOMIC DNA]</scope>
    <source>
        <strain evidence="8 9">3b_TX</strain>
    </source>
</reference>
<dbReference type="InterPro" id="IPR050367">
    <property type="entry name" value="APC_superfamily"/>
</dbReference>
<comment type="subcellular location">
    <subcellularLocation>
        <location evidence="1">Membrane</location>
        <topology evidence="1">Multi-pass membrane protein</topology>
    </subcellularLocation>
</comment>
<name>A0A366IN39_9MICO</name>
<evidence type="ECO:0000256" key="6">
    <source>
        <dbReference type="SAM" id="Phobius"/>
    </source>
</evidence>
<dbReference type="PANTHER" id="PTHR42770:SF8">
    <property type="entry name" value="PUTRESCINE IMPORTER PUUP"/>
    <property type="match status" value="1"/>
</dbReference>
<gene>
    <name evidence="8" type="ORF">DFO65_101213</name>
</gene>
<feature type="transmembrane region" description="Helical" evidence="6">
    <location>
        <begin position="23"/>
        <end position="46"/>
    </location>
</feature>
<dbReference type="Gene3D" id="1.20.1740.10">
    <property type="entry name" value="Amino acid/polyamine transporter I"/>
    <property type="match status" value="1"/>
</dbReference>
<feature type="transmembrane region" description="Helical" evidence="6">
    <location>
        <begin position="137"/>
        <end position="155"/>
    </location>
</feature>
<dbReference type="EMBL" id="QNSB01000001">
    <property type="protein sequence ID" value="RBP74494.1"/>
    <property type="molecule type" value="Genomic_DNA"/>
</dbReference>
<feature type="transmembrane region" description="Helical" evidence="6">
    <location>
        <begin position="283"/>
        <end position="306"/>
    </location>
</feature>
<proteinExistence type="predicted"/>
<keyword evidence="2 6" id="KW-0812">Transmembrane</keyword>
<evidence type="ECO:0000256" key="5">
    <source>
        <dbReference type="SAM" id="MobiDB-lite"/>
    </source>
</evidence>
<accession>A0A366IN39</accession>
<feature type="region of interest" description="Disordered" evidence="5">
    <location>
        <begin position="453"/>
        <end position="476"/>
    </location>
</feature>
<dbReference type="Proteomes" id="UP000253509">
    <property type="component" value="Unassembled WGS sequence"/>
</dbReference>
<dbReference type="AlphaFoldDB" id="A0A366IN39"/>
<evidence type="ECO:0000313" key="8">
    <source>
        <dbReference type="EMBL" id="RBP74494.1"/>
    </source>
</evidence>
<dbReference type="Pfam" id="PF00324">
    <property type="entry name" value="AA_permease"/>
    <property type="match status" value="1"/>
</dbReference>
<feature type="transmembrane region" description="Helical" evidence="6">
    <location>
        <begin position="201"/>
        <end position="220"/>
    </location>
</feature>
<protein>
    <submittedName>
        <fullName evidence="8">Amino acid/polyamine/organocation transporter (APC superfamily)</fullName>
    </submittedName>
</protein>
<feature type="transmembrane region" description="Helical" evidence="6">
    <location>
        <begin position="162"/>
        <end position="181"/>
    </location>
</feature>
<keyword evidence="3 6" id="KW-1133">Transmembrane helix</keyword>
<feature type="compositionally biased region" description="Acidic residues" evidence="5">
    <location>
        <begin position="454"/>
        <end position="465"/>
    </location>
</feature>
<feature type="transmembrane region" description="Helical" evidence="6">
    <location>
        <begin position="359"/>
        <end position="380"/>
    </location>
</feature>
<feature type="transmembrane region" description="Helical" evidence="6">
    <location>
        <begin position="419"/>
        <end position="438"/>
    </location>
</feature>
<feature type="transmembrane region" description="Helical" evidence="6">
    <location>
        <begin position="100"/>
        <end position="125"/>
    </location>
</feature>
<organism evidence="8 9">
    <name type="scientific">Brevibacterium celere</name>
    <dbReference type="NCBI Taxonomy" id="225845"/>
    <lineage>
        <taxon>Bacteria</taxon>
        <taxon>Bacillati</taxon>
        <taxon>Actinomycetota</taxon>
        <taxon>Actinomycetes</taxon>
        <taxon>Micrococcales</taxon>
        <taxon>Brevibacteriaceae</taxon>
        <taxon>Brevibacterium</taxon>
    </lineage>
</organism>
<dbReference type="GO" id="GO:0016020">
    <property type="term" value="C:membrane"/>
    <property type="evidence" value="ECO:0007669"/>
    <property type="project" value="UniProtKB-SubCell"/>
</dbReference>
<feature type="domain" description="Amino acid permease/ SLC12A" evidence="7">
    <location>
        <begin position="30"/>
        <end position="379"/>
    </location>
</feature>
<keyword evidence="4 6" id="KW-0472">Membrane</keyword>
<feature type="transmembrane region" description="Helical" evidence="6">
    <location>
        <begin position="240"/>
        <end position="263"/>
    </location>
</feature>
<evidence type="ECO:0000256" key="4">
    <source>
        <dbReference type="ARBA" id="ARBA00023136"/>
    </source>
</evidence>
<evidence type="ECO:0000256" key="3">
    <source>
        <dbReference type="ARBA" id="ARBA00022989"/>
    </source>
</evidence>
<evidence type="ECO:0000313" key="9">
    <source>
        <dbReference type="Proteomes" id="UP000253509"/>
    </source>
</evidence>